<dbReference type="InterPro" id="IPR015797">
    <property type="entry name" value="NUDIX_hydrolase-like_dom_sf"/>
</dbReference>
<keyword evidence="6" id="KW-0460">Magnesium</keyword>
<evidence type="ECO:0000256" key="5">
    <source>
        <dbReference type="ARBA" id="ARBA00022801"/>
    </source>
</evidence>
<evidence type="ECO:0000256" key="7">
    <source>
        <dbReference type="ARBA" id="ARBA00023211"/>
    </source>
</evidence>
<evidence type="ECO:0000256" key="6">
    <source>
        <dbReference type="ARBA" id="ARBA00022842"/>
    </source>
</evidence>
<dbReference type="CDD" id="cd18870">
    <property type="entry name" value="NUDIX_AcylCoAdiphos_Nudt19"/>
    <property type="match status" value="1"/>
</dbReference>
<evidence type="ECO:0000256" key="3">
    <source>
        <dbReference type="ARBA" id="ARBA00005582"/>
    </source>
</evidence>
<dbReference type="GO" id="GO:0016818">
    <property type="term" value="F:hydrolase activity, acting on acid anhydrides, in phosphorus-containing anhydrides"/>
    <property type="evidence" value="ECO:0007669"/>
    <property type="project" value="InterPro"/>
</dbReference>
<keyword evidence="9" id="KW-1185">Reference proteome</keyword>
<dbReference type="InterPro" id="IPR039121">
    <property type="entry name" value="NUDT19"/>
</dbReference>
<reference evidence="10" key="1">
    <citation type="submission" date="2022-11" db="UniProtKB">
        <authorList>
            <consortium name="WormBaseParasite"/>
        </authorList>
    </citation>
    <scope>IDENTIFICATION</scope>
</reference>
<dbReference type="GO" id="GO:0046872">
    <property type="term" value="F:metal ion binding"/>
    <property type="evidence" value="ECO:0007669"/>
    <property type="project" value="UniProtKB-KW"/>
</dbReference>
<dbReference type="InterPro" id="IPR000086">
    <property type="entry name" value="NUDIX_hydrolase_dom"/>
</dbReference>
<accession>A0A915EC67</accession>
<keyword evidence="5" id="KW-0378">Hydrolase</keyword>
<dbReference type="Proteomes" id="UP000887574">
    <property type="component" value="Unplaced"/>
</dbReference>
<dbReference type="PROSITE" id="PS51462">
    <property type="entry name" value="NUDIX"/>
    <property type="match status" value="1"/>
</dbReference>
<comment type="cofactor">
    <cofactor evidence="1">
        <name>Mn(2+)</name>
        <dbReference type="ChEBI" id="CHEBI:29035"/>
    </cofactor>
</comment>
<organism evidence="9 10">
    <name type="scientific">Ditylenchus dipsaci</name>
    <dbReference type="NCBI Taxonomy" id="166011"/>
    <lineage>
        <taxon>Eukaryota</taxon>
        <taxon>Metazoa</taxon>
        <taxon>Ecdysozoa</taxon>
        <taxon>Nematoda</taxon>
        <taxon>Chromadorea</taxon>
        <taxon>Rhabditida</taxon>
        <taxon>Tylenchina</taxon>
        <taxon>Tylenchomorpha</taxon>
        <taxon>Sphaerularioidea</taxon>
        <taxon>Anguinidae</taxon>
        <taxon>Anguininae</taxon>
        <taxon>Ditylenchus</taxon>
    </lineage>
</organism>
<proteinExistence type="inferred from homology"/>
<keyword evidence="7" id="KW-0464">Manganese</keyword>
<feature type="domain" description="Nudix hydrolase" evidence="8">
    <location>
        <begin position="2"/>
        <end position="210"/>
    </location>
</feature>
<dbReference type="PANTHER" id="PTHR12318">
    <property type="entry name" value="TESTOSTERONE-REGULATED PROTEIN RP2"/>
    <property type="match status" value="1"/>
</dbReference>
<dbReference type="Gene3D" id="3.90.79.10">
    <property type="entry name" value="Nucleoside Triphosphate Pyrophosphohydrolase"/>
    <property type="match status" value="1"/>
</dbReference>
<comment type="similarity">
    <text evidence="3">Belongs to the Nudix hydrolase family.</text>
</comment>
<evidence type="ECO:0000256" key="4">
    <source>
        <dbReference type="ARBA" id="ARBA00022723"/>
    </source>
</evidence>
<dbReference type="PANTHER" id="PTHR12318:SF0">
    <property type="entry name" value="ACYL-COENZYME A DIPHOSPHATASE NUDT19"/>
    <property type="match status" value="1"/>
</dbReference>
<sequence length="323" mass="37043">MTWKTAATIILFNTEIRQVLMMKRGGSAPFMPNSYVFPGGVVEAQRDAEFPKQKTNFDCFMEQSIKMESFPSDYPLRVAAVRELFEESGLLLVAYENCRERQILNCSEDAGLEDWRKKVCQDPKLFPQLFFGNTKMDIKSCVPWSNWLTPLKKVPTKRYDSIFFVVETKNSPNVKHCEKEMTEAVWTEPSKIIGRSSGKGTISLPPPQYYELLRLRLSVGTPLTTLANPTRITPQTIISEENHSFTVNIFPGDHCYIQENAEFVEPRVMPIKDLTIDSEETRPVHRMTYTSTPTLQYTAHELHLRNIEKIEGTHIFSTSTKTS</sequence>
<evidence type="ECO:0000256" key="1">
    <source>
        <dbReference type="ARBA" id="ARBA00001936"/>
    </source>
</evidence>
<dbReference type="SUPFAM" id="SSF55811">
    <property type="entry name" value="Nudix"/>
    <property type="match status" value="1"/>
</dbReference>
<keyword evidence="4" id="KW-0479">Metal-binding</keyword>
<evidence type="ECO:0000256" key="2">
    <source>
        <dbReference type="ARBA" id="ARBA00001946"/>
    </source>
</evidence>
<dbReference type="GO" id="GO:0005739">
    <property type="term" value="C:mitochondrion"/>
    <property type="evidence" value="ECO:0007669"/>
    <property type="project" value="TreeGrafter"/>
</dbReference>
<evidence type="ECO:0000313" key="9">
    <source>
        <dbReference type="Proteomes" id="UP000887574"/>
    </source>
</evidence>
<dbReference type="WBParaSite" id="jg4303">
    <property type="protein sequence ID" value="jg4303"/>
    <property type="gene ID" value="jg4303"/>
</dbReference>
<name>A0A915EC67_9BILA</name>
<dbReference type="AlphaFoldDB" id="A0A915EC67"/>
<comment type="cofactor">
    <cofactor evidence="2">
        <name>Mg(2+)</name>
        <dbReference type="ChEBI" id="CHEBI:18420"/>
    </cofactor>
</comment>
<evidence type="ECO:0000259" key="8">
    <source>
        <dbReference type="PROSITE" id="PS51462"/>
    </source>
</evidence>
<evidence type="ECO:0000313" key="10">
    <source>
        <dbReference type="WBParaSite" id="jg4303"/>
    </source>
</evidence>
<protein>
    <submittedName>
        <fullName evidence="10">Nudix hydrolase domain-containing protein</fullName>
    </submittedName>
</protein>